<keyword evidence="1" id="KW-0472">Membrane</keyword>
<organism evidence="2 3">
    <name type="scientific">Aristolochia fimbriata</name>
    <name type="common">White veined hardy Dutchman's pipe vine</name>
    <dbReference type="NCBI Taxonomy" id="158543"/>
    <lineage>
        <taxon>Eukaryota</taxon>
        <taxon>Viridiplantae</taxon>
        <taxon>Streptophyta</taxon>
        <taxon>Embryophyta</taxon>
        <taxon>Tracheophyta</taxon>
        <taxon>Spermatophyta</taxon>
        <taxon>Magnoliopsida</taxon>
        <taxon>Magnoliidae</taxon>
        <taxon>Piperales</taxon>
        <taxon>Aristolochiaceae</taxon>
        <taxon>Aristolochia</taxon>
    </lineage>
</organism>
<feature type="transmembrane region" description="Helical" evidence="1">
    <location>
        <begin position="543"/>
        <end position="561"/>
    </location>
</feature>
<feature type="transmembrane region" description="Helical" evidence="1">
    <location>
        <begin position="511"/>
        <end position="531"/>
    </location>
</feature>
<keyword evidence="1" id="KW-1133">Transmembrane helix</keyword>
<sequence length="808" mass="89241">MEMKAADDVGVGEDLTLPVEPLAVALRDAHLDSRCSSCFLSLDVPRDADPDFPACGAECPVRYCSRHCRDSDLSTHISCGECRLFRLLHSDPSLSSDDDLADLRLALRLLYALEKLGYACRGARVAGLMTNRDKFEGFEGGRLMSLARDSREEGKCSKEEAALCLVLTNAVEVQVEGFAVGVAVYGPEFSWFNHSCAPNSCYRFELTSPGKEFRRNPVPRVRAFGEESALKTWNNDQSKLNYGGLCRYGPRVVVRSIKPTRKGEQVCIAYIDLLQPKEKRRSELWSKYQFVCCCHRCCTSSLNFVDHILQADTCSTSYSCSYSSASWWVLNDYLEQAVDSYMFDGDPEACCERLETFLSRSFNYEVGREEGILSYKLNHLDSCFLSASDTSLHRSVSTKNQLDKSLVVDMVMGNSKPELSCSSPHHDLNSCCSCTNSQDGILKAEAAEGQRHKYECGCYLISENQSTMNLHPLHYVSLKAFVTLASAYRVRAESKLAFRINETSLSEAIGLSKTAAAYSLLLAGGVHYLFLSETSLIASAAQLWVYHILPSSLILLILAGLKGEMDVRSVLVVSRRTCGYICMSWLPIACSMVPSWQVTSSRWPSITPPERNIHHKFLGKEQEAVQQSDLLEHPAYTDYDSDGFKVFTNVTKLNKGNLSHVVFSIGYQLVLLLLGITALGSLVDCERLLVRYGGAFFYHLGEITAWVIGFGVYQQGPAGLADQHHLLAAKSYVNRFRQFCVGLPGASSGGRLKVSLYKAAASKSGGGGAATRARPFRLPLAVANATEVATINRINEGSHDRAMLPFVC</sequence>
<name>A0AAV7E937_ARIFI</name>
<keyword evidence="1" id="KW-0812">Transmembrane</keyword>
<feature type="transmembrane region" description="Helical" evidence="1">
    <location>
        <begin position="661"/>
        <end position="683"/>
    </location>
</feature>
<comment type="caution">
    <text evidence="2">The sequence shown here is derived from an EMBL/GenBank/DDBJ whole genome shotgun (WGS) entry which is preliminary data.</text>
</comment>
<evidence type="ECO:0008006" key="4">
    <source>
        <dbReference type="Google" id="ProtNLM"/>
    </source>
</evidence>
<dbReference type="CDD" id="cd20071">
    <property type="entry name" value="SET_SMYD"/>
    <property type="match status" value="1"/>
</dbReference>
<dbReference type="EMBL" id="JAINDJ010000006">
    <property type="protein sequence ID" value="KAG9444242.1"/>
    <property type="molecule type" value="Genomic_DNA"/>
</dbReference>
<dbReference type="AlphaFoldDB" id="A0AAV7E937"/>
<reference evidence="2 3" key="1">
    <citation type="submission" date="2021-07" db="EMBL/GenBank/DDBJ databases">
        <title>The Aristolochia fimbriata genome: insights into angiosperm evolution, floral development and chemical biosynthesis.</title>
        <authorList>
            <person name="Jiao Y."/>
        </authorList>
    </citation>
    <scope>NUCLEOTIDE SEQUENCE [LARGE SCALE GENOMIC DNA]</scope>
    <source>
        <strain evidence="2">IBCAS-2021</strain>
        <tissue evidence="2">Leaf</tissue>
    </source>
</reference>
<accession>A0AAV7E937</accession>
<dbReference type="InterPro" id="IPR046341">
    <property type="entry name" value="SET_dom_sf"/>
</dbReference>
<evidence type="ECO:0000256" key="1">
    <source>
        <dbReference type="SAM" id="Phobius"/>
    </source>
</evidence>
<dbReference type="PANTHER" id="PTHR47780">
    <property type="entry name" value="PROTEIN SET DOMAIN GROUP 41"/>
    <property type="match status" value="1"/>
</dbReference>
<dbReference type="Gene3D" id="2.170.270.10">
    <property type="entry name" value="SET domain"/>
    <property type="match status" value="1"/>
</dbReference>
<dbReference type="PANTHER" id="PTHR47780:SF1">
    <property type="entry name" value="PROTEIN SET DOMAIN GROUP 41"/>
    <property type="match status" value="1"/>
</dbReference>
<dbReference type="Proteomes" id="UP000825729">
    <property type="component" value="Unassembled WGS sequence"/>
</dbReference>
<proteinExistence type="predicted"/>
<evidence type="ECO:0000313" key="2">
    <source>
        <dbReference type="EMBL" id="KAG9444242.1"/>
    </source>
</evidence>
<keyword evidence="3" id="KW-1185">Reference proteome</keyword>
<evidence type="ECO:0000313" key="3">
    <source>
        <dbReference type="Proteomes" id="UP000825729"/>
    </source>
</evidence>
<protein>
    <recommendedName>
        <fullName evidence="4">SET domain-containing protein</fullName>
    </recommendedName>
</protein>
<feature type="transmembrane region" description="Helical" evidence="1">
    <location>
        <begin position="695"/>
        <end position="713"/>
    </location>
</feature>
<gene>
    <name evidence="2" type="ORF">H6P81_015582</name>
</gene>
<dbReference type="SUPFAM" id="SSF82199">
    <property type="entry name" value="SET domain"/>
    <property type="match status" value="1"/>
</dbReference>